<name>A0AAE4VL02_9RICK</name>
<dbReference type="Gene3D" id="3.30.1330.60">
    <property type="entry name" value="OmpA-like domain"/>
    <property type="match status" value="1"/>
</dbReference>
<accession>A0AAE4VL02</accession>
<dbReference type="PANTHER" id="PTHR30329">
    <property type="entry name" value="STATOR ELEMENT OF FLAGELLAR MOTOR COMPLEX"/>
    <property type="match status" value="1"/>
</dbReference>
<evidence type="ECO:0000259" key="9">
    <source>
        <dbReference type="PROSITE" id="PS51123"/>
    </source>
</evidence>
<comment type="caution">
    <text evidence="10">The sequence shown here is derived from an EMBL/GenBank/DDBJ whole genome shotgun (WGS) entry which is preliminary data.</text>
</comment>
<comment type="similarity">
    <text evidence="2">Belongs to the MotB family.</text>
</comment>
<evidence type="ECO:0000313" key="10">
    <source>
        <dbReference type="EMBL" id="MDZ5761279.1"/>
    </source>
</evidence>
<dbReference type="SUPFAM" id="SSF103088">
    <property type="entry name" value="OmpA-like"/>
    <property type="match status" value="1"/>
</dbReference>
<evidence type="ECO:0000256" key="1">
    <source>
        <dbReference type="ARBA" id="ARBA00004162"/>
    </source>
</evidence>
<dbReference type="AlphaFoldDB" id="A0AAE4VL02"/>
<keyword evidence="11" id="KW-1185">Reference proteome</keyword>
<dbReference type="PROSITE" id="PS51123">
    <property type="entry name" value="OMPA_2"/>
    <property type="match status" value="1"/>
</dbReference>
<dbReference type="Pfam" id="PF13677">
    <property type="entry name" value="MotB_plug"/>
    <property type="match status" value="1"/>
</dbReference>
<dbReference type="GO" id="GO:0005886">
    <property type="term" value="C:plasma membrane"/>
    <property type="evidence" value="ECO:0007669"/>
    <property type="project" value="UniProtKB-SubCell"/>
</dbReference>
<evidence type="ECO:0000256" key="6">
    <source>
        <dbReference type="ARBA" id="ARBA00023136"/>
    </source>
</evidence>
<dbReference type="RefSeq" id="WP_322498708.1">
    <property type="nucleotide sequence ID" value="NZ_JARGYU010000002.1"/>
</dbReference>
<keyword evidence="4 8" id="KW-0812">Transmembrane</keyword>
<proteinExistence type="inferred from homology"/>
<keyword evidence="5 8" id="KW-1133">Transmembrane helix</keyword>
<evidence type="ECO:0000256" key="8">
    <source>
        <dbReference type="SAM" id="Phobius"/>
    </source>
</evidence>
<feature type="domain" description="OmpA-like" evidence="9">
    <location>
        <begin position="148"/>
        <end position="269"/>
    </location>
</feature>
<comment type="subcellular location">
    <subcellularLocation>
        <location evidence="1">Cell membrane</location>
        <topology evidence="1">Single-pass membrane protein</topology>
    </subcellularLocation>
</comment>
<evidence type="ECO:0000256" key="2">
    <source>
        <dbReference type="ARBA" id="ARBA00008914"/>
    </source>
</evidence>
<protein>
    <submittedName>
        <fullName evidence="10">Motility protein B</fullName>
    </submittedName>
</protein>
<keyword evidence="3" id="KW-1003">Cell membrane</keyword>
<dbReference type="PANTHER" id="PTHR30329:SF21">
    <property type="entry name" value="LIPOPROTEIN YIAD-RELATED"/>
    <property type="match status" value="1"/>
</dbReference>
<dbReference type="InterPro" id="IPR006665">
    <property type="entry name" value="OmpA-like"/>
</dbReference>
<keyword evidence="6 7" id="KW-0472">Membrane</keyword>
<dbReference type="InterPro" id="IPR025713">
    <property type="entry name" value="MotB-like_N_dom"/>
</dbReference>
<reference evidence="10" key="1">
    <citation type="submission" date="2023-02" db="EMBL/GenBank/DDBJ databases">
        <title>Host association and intracellularity evolved multiple times independently in the Rickettsiales.</title>
        <authorList>
            <person name="Castelli M."/>
            <person name="Nardi T."/>
            <person name="Gammuto L."/>
            <person name="Bellinzona G."/>
            <person name="Sabaneyeva E."/>
            <person name="Potekhin A."/>
            <person name="Serra V."/>
            <person name="Petroni G."/>
            <person name="Sassera D."/>
        </authorList>
    </citation>
    <scope>NUCLEOTIDE SEQUENCE</scope>
    <source>
        <strain evidence="10">USBL-36I1</strain>
    </source>
</reference>
<dbReference type="InterPro" id="IPR036737">
    <property type="entry name" value="OmpA-like_sf"/>
</dbReference>
<evidence type="ECO:0000256" key="5">
    <source>
        <dbReference type="ARBA" id="ARBA00022989"/>
    </source>
</evidence>
<evidence type="ECO:0000256" key="3">
    <source>
        <dbReference type="ARBA" id="ARBA00022475"/>
    </source>
</evidence>
<gene>
    <name evidence="10" type="ORF">Lyticum_00449</name>
</gene>
<evidence type="ECO:0000256" key="7">
    <source>
        <dbReference type="PROSITE-ProRule" id="PRU00473"/>
    </source>
</evidence>
<organism evidence="10 11">
    <name type="scientific">Lyticum sinuosum</name>
    <dbReference type="NCBI Taxonomy" id="1332059"/>
    <lineage>
        <taxon>Bacteria</taxon>
        <taxon>Pseudomonadati</taxon>
        <taxon>Pseudomonadota</taxon>
        <taxon>Alphaproteobacteria</taxon>
        <taxon>Rickettsiales</taxon>
        <taxon>Lyticum</taxon>
    </lineage>
</organism>
<dbReference type="EMBL" id="JARGYU010000002">
    <property type="protein sequence ID" value="MDZ5761279.1"/>
    <property type="molecule type" value="Genomic_DNA"/>
</dbReference>
<feature type="transmembrane region" description="Helical" evidence="8">
    <location>
        <begin position="35"/>
        <end position="54"/>
    </location>
</feature>
<dbReference type="Pfam" id="PF00691">
    <property type="entry name" value="OmpA"/>
    <property type="match status" value="1"/>
</dbReference>
<sequence length="282" mass="31925">MKTKEKRTSGYQYNFSKYSHGHAHSKKHQGGAWKVAYADFITAMMALFMLLWLLNSTPSNKLKKIAEYFKPGFYGNDEKENKTGKLENEKAIDNKVEKNFDNPSDKEHIGISSNLESLREDIKQSLGADDKEYSANNSVTFVKMPNGLAIYMSDSGNSTIFEKGEAKLTSFGSYLLTNIAKKIRYTNMYVCIDGFSGKSIDLSLNDYGKWELSFDRANNVRKFLINNGLSIDNFYRISGYGDNDPEKDNDSSLSPNQKKIGIILIGRDTVNKKKTFNPNDQL</sequence>
<dbReference type="Proteomes" id="UP001289135">
    <property type="component" value="Unassembled WGS sequence"/>
</dbReference>
<dbReference type="InterPro" id="IPR050330">
    <property type="entry name" value="Bact_OuterMem_StrucFunc"/>
</dbReference>
<evidence type="ECO:0000313" key="11">
    <source>
        <dbReference type="Proteomes" id="UP001289135"/>
    </source>
</evidence>
<evidence type="ECO:0000256" key="4">
    <source>
        <dbReference type="ARBA" id="ARBA00022692"/>
    </source>
</evidence>